<feature type="compositionally biased region" description="Polar residues" evidence="1">
    <location>
        <begin position="41"/>
        <end position="51"/>
    </location>
</feature>
<proteinExistence type="predicted"/>
<dbReference type="EMBL" id="OU963870">
    <property type="protein sequence ID" value="CAH0396249.1"/>
    <property type="molecule type" value="Genomic_DNA"/>
</dbReference>
<feature type="compositionally biased region" description="Low complexity" evidence="1">
    <location>
        <begin position="642"/>
        <end position="652"/>
    </location>
</feature>
<feature type="region of interest" description="Disordered" evidence="1">
    <location>
        <begin position="154"/>
        <end position="174"/>
    </location>
</feature>
<feature type="compositionally biased region" description="Low complexity" evidence="1">
    <location>
        <begin position="665"/>
        <end position="681"/>
    </location>
</feature>
<name>A0A9P0FAB9_BEMTA</name>
<dbReference type="AlphaFoldDB" id="A0A9P0FAB9"/>
<organism evidence="2 3">
    <name type="scientific">Bemisia tabaci</name>
    <name type="common">Sweetpotato whitefly</name>
    <name type="synonym">Aleurodes tabaci</name>
    <dbReference type="NCBI Taxonomy" id="7038"/>
    <lineage>
        <taxon>Eukaryota</taxon>
        <taxon>Metazoa</taxon>
        <taxon>Ecdysozoa</taxon>
        <taxon>Arthropoda</taxon>
        <taxon>Hexapoda</taxon>
        <taxon>Insecta</taxon>
        <taxon>Pterygota</taxon>
        <taxon>Neoptera</taxon>
        <taxon>Paraneoptera</taxon>
        <taxon>Hemiptera</taxon>
        <taxon>Sternorrhyncha</taxon>
        <taxon>Aleyrodoidea</taxon>
        <taxon>Aleyrodidae</taxon>
        <taxon>Aleyrodinae</taxon>
        <taxon>Bemisia</taxon>
    </lineage>
</organism>
<evidence type="ECO:0000313" key="3">
    <source>
        <dbReference type="Proteomes" id="UP001152759"/>
    </source>
</evidence>
<gene>
    <name evidence="2" type="ORF">BEMITA_LOCUS14337</name>
</gene>
<sequence>MYKLIVNEIARTRPYLVRNETREVSTTNMIVNEPSPEPSLPDTQNPTSTNHQIERDNSESADTSFRVQGIPLEDFLDSQLSHQLFVDLAGDDEPLPALPEAPTSTSQNNPFYGQYPLSAYFQDEEMPELDAPYTASSEGFSGDVAWDNQPETRRPPVSVLGDGWNAPETGNGRVSRMSHRTWDILLSVNPATGSGDTPPGARAPLRFEASSSGMTVRPEMRRSYSPRTLYDAWSVPSETGPPPREATSLPVQPETETMREAGTLYDVWNIAPENSSRVPISGIRDQLSSDALFILSTSTAPSRGNSISGEISTTSEILAGALATLNEPYGELVPVPRATTSSSMSGSGTATVNADVTSGAITAGAASSGAAITGKVTSEAATSGAAFTSTLTTPNELLQAFLLMLRTAVPNKMSTSDIANANIPIASGSVISGTSSQGAASLNAVTSSPDFSSSGFSGTVISGAAIPGAAFPGASASSVAPSGATTPSTAISGTISFEAAISGPTCFSSGAFDTTSVAATSGIVTSATSTPGTSTSSTSTSGTSTSGTSTFSIATSGIATSGIATSGIATSGIATSGIATSGIATSGIATSSLDIPSAAPLGATIPSTAISRAITFDAASFEAAVFGPDTFGTTTADAAVSGASTSGTALPGAVPPGAVPPGAVPPGTALPGTVLSGSVPPGTTPPGPVTSRGATSGPIPDDSICNCSKCERLEDTASAEEIESEGGGGCGGCCADLEVLHRLRGRRTCITTSPSFRELVLNRRFLNLTRHLLACKSPDPRRRSAFTRRRPSPKLWRSIAAKQFLYWVVSARNFDRRHCVKVPLCVAAAIHRRFK</sequence>
<dbReference type="Proteomes" id="UP001152759">
    <property type="component" value="Chromosome 9"/>
</dbReference>
<protein>
    <submittedName>
        <fullName evidence="2">Uncharacterized protein</fullName>
    </submittedName>
</protein>
<accession>A0A9P0FAB9</accession>
<feature type="compositionally biased region" description="Pro residues" evidence="1">
    <location>
        <begin position="653"/>
        <end position="664"/>
    </location>
</feature>
<reference evidence="2" key="1">
    <citation type="submission" date="2021-12" db="EMBL/GenBank/DDBJ databases">
        <authorList>
            <person name="King R."/>
        </authorList>
    </citation>
    <scope>NUCLEOTIDE SEQUENCE</scope>
</reference>
<feature type="region of interest" description="Disordered" evidence="1">
    <location>
        <begin position="26"/>
        <end position="61"/>
    </location>
</feature>
<evidence type="ECO:0000256" key="1">
    <source>
        <dbReference type="SAM" id="MobiDB-lite"/>
    </source>
</evidence>
<feature type="region of interest" description="Disordered" evidence="1">
    <location>
        <begin position="189"/>
        <end position="222"/>
    </location>
</feature>
<evidence type="ECO:0000313" key="2">
    <source>
        <dbReference type="EMBL" id="CAH0396249.1"/>
    </source>
</evidence>
<feature type="region of interest" description="Disordered" evidence="1">
    <location>
        <begin position="527"/>
        <end position="547"/>
    </location>
</feature>
<keyword evidence="3" id="KW-1185">Reference proteome</keyword>
<feature type="region of interest" description="Disordered" evidence="1">
    <location>
        <begin position="642"/>
        <end position="697"/>
    </location>
</feature>